<proteinExistence type="predicted"/>
<organism evidence="1 2">
    <name type="scientific">Cladophialophora bantiana (strain ATCC 10958 / CBS 173.52 / CDC B-1940 / NIH 8579)</name>
    <name type="common">Xylohypha bantiana</name>
    <dbReference type="NCBI Taxonomy" id="1442370"/>
    <lineage>
        <taxon>Eukaryota</taxon>
        <taxon>Fungi</taxon>
        <taxon>Dikarya</taxon>
        <taxon>Ascomycota</taxon>
        <taxon>Pezizomycotina</taxon>
        <taxon>Eurotiomycetes</taxon>
        <taxon>Chaetothyriomycetidae</taxon>
        <taxon>Chaetothyriales</taxon>
        <taxon>Herpotrichiellaceae</taxon>
        <taxon>Cladophialophora</taxon>
    </lineage>
</organism>
<dbReference type="HOGENOM" id="CLU_2849510_0_0_1"/>
<dbReference type="AlphaFoldDB" id="A0A0D2F297"/>
<protein>
    <submittedName>
        <fullName evidence="1">Uncharacterized protein</fullName>
    </submittedName>
</protein>
<sequence>MPVITLNRQLIRSDDFRVDVVRIERSEIEALLRRTVDLNHLNEELVELRDLAKVGPGDGSLSKEF</sequence>
<reference evidence="1" key="1">
    <citation type="submission" date="2015-01" db="EMBL/GenBank/DDBJ databases">
        <title>The Genome Sequence of Cladophialophora bantiana CBS 173.52.</title>
        <authorList>
            <consortium name="The Broad Institute Genomics Platform"/>
            <person name="Cuomo C."/>
            <person name="de Hoog S."/>
            <person name="Gorbushina A."/>
            <person name="Stielow B."/>
            <person name="Teixiera M."/>
            <person name="Abouelleil A."/>
            <person name="Chapman S.B."/>
            <person name="Priest M."/>
            <person name="Young S.K."/>
            <person name="Wortman J."/>
            <person name="Nusbaum C."/>
            <person name="Birren B."/>
        </authorList>
    </citation>
    <scope>NUCLEOTIDE SEQUENCE [LARGE SCALE GENOMIC DNA]</scope>
    <source>
        <strain evidence="1">CBS 173.52</strain>
    </source>
</reference>
<evidence type="ECO:0000313" key="1">
    <source>
        <dbReference type="EMBL" id="KIW96346.1"/>
    </source>
</evidence>
<evidence type="ECO:0000313" key="2">
    <source>
        <dbReference type="Proteomes" id="UP000053789"/>
    </source>
</evidence>
<dbReference type="RefSeq" id="XP_016623015.1">
    <property type="nucleotide sequence ID" value="XM_016761165.1"/>
</dbReference>
<dbReference type="GeneID" id="27696343"/>
<dbReference type="Proteomes" id="UP000053789">
    <property type="component" value="Unassembled WGS sequence"/>
</dbReference>
<accession>A0A0D2F297</accession>
<name>A0A0D2F297_CLAB1</name>
<gene>
    <name evidence="1" type="ORF">Z519_03415</name>
</gene>
<keyword evidence="2" id="KW-1185">Reference proteome</keyword>
<dbReference type="EMBL" id="KN846983">
    <property type="protein sequence ID" value="KIW96346.1"/>
    <property type="molecule type" value="Genomic_DNA"/>
</dbReference>